<dbReference type="RefSeq" id="WP_289826559.1">
    <property type="nucleotide sequence ID" value="NZ_JAUEIR010000001.1"/>
</dbReference>
<dbReference type="NCBIfam" id="TIGR01863">
    <property type="entry name" value="cas_Csd1"/>
    <property type="match status" value="1"/>
</dbReference>
<dbReference type="Proteomes" id="UP001168505">
    <property type="component" value="Unassembled WGS sequence"/>
</dbReference>
<evidence type="ECO:0000313" key="2">
    <source>
        <dbReference type="Proteomes" id="UP001168505"/>
    </source>
</evidence>
<dbReference type="AlphaFoldDB" id="A0AAW7JU60"/>
<proteinExistence type="predicted"/>
<gene>
    <name evidence="1" type="primary">cas8c</name>
    <name evidence="1" type="ORF">QVN40_01875</name>
</gene>
<dbReference type="Pfam" id="PF09709">
    <property type="entry name" value="Cas_Csd1"/>
    <property type="match status" value="1"/>
</dbReference>
<sequence length="599" mass="66157">MILHELSSLYDRLVDQPDISEQIPLPGWSEEKVSWAIVLDVEGAVKSVLPLGTQDEKGRLQPLEMIVPEHDGRSGKSPKAYLLCDKASYLLGIDAKDGSANRERSRVLHHEVLDACNDVGAKAVLAFFDNPKAGDAVSEGLVDELVKGRMMVFCLEREGNFIHEHAAVRSAWTDYLERAPSDDVEGFCSVTGEYGALARLFPQVTGIPGAQSSGASLVSYNFDASESYGKRQAYNAAISKSVAFKAGTALKYLLGKPDRRIVLGNTIVTFWADRAAPREERLLADILLGRSSAEDKAALDVVSNAFSEMRKGLPLSQFDNNLGFSILGISPNAARLSVRFYEHRSLGSIAENYGYFLRDTAMVGVERTSMWGFLLQTAPLGKSSNVPSTLVSRSFESMLRGTDFPVALEQLILSRMRADHASNNKWDMGQRAAALKGCLVRKARRRGVELTRKERFDMALNRENSNIGYLLGRLFAVMERAQQGASGDTNATIRDRYIGAASSTPERVFQPLMRGCQANLGTLRKKKRGLSVKLEREMDEIVGRLFPGESSLPKTLSMDEQGAFFIGYYQERCDLWRGKATKDDDVAIENHTGDSEEEQ</sequence>
<name>A0AAW7JU60_9ACTN</name>
<evidence type="ECO:0000313" key="1">
    <source>
        <dbReference type="EMBL" id="MDN0068448.1"/>
    </source>
</evidence>
<accession>A0AAW7JU60</accession>
<reference evidence="1" key="2">
    <citation type="submission" date="2023-08" db="EMBL/GenBank/DDBJ databases">
        <title>Identification and characterization of horizontal gene transfer across gut microbiota members of farm animals based on homology search.</title>
        <authorList>
            <person name="Schwarzerova J."/>
            <person name="Nykrynova M."/>
            <person name="Jureckova K."/>
            <person name="Cejkova D."/>
            <person name="Rychlik I."/>
        </authorList>
    </citation>
    <scope>NUCLEOTIDE SEQUENCE</scope>
    <source>
        <strain evidence="1">15_COKtk</strain>
    </source>
</reference>
<dbReference type="EMBL" id="JAUEIR010000001">
    <property type="protein sequence ID" value="MDN0068448.1"/>
    <property type="molecule type" value="Genomic_DNA"/>
</dbReference>
<dbReference type="InterPro" id="IPR010144">
    <property type="entry name" value="CRISPR-assoc_prot_Csd1-typ"/>
</dbReference>
<protein>
    <submittedName>
        <fullName evidence="1">Type I-C CRISPR-associated protein Cas8c/Csd1</fullName>
    </submittedName>
</protein>
<reference evidence="1" key="1">
    <citation type="submission" date="2023-06" db="EMBL/GenBank/DDBJ databases">
        <authorList>
            <person name="Zeman M."/>
            <person name="Kubasova T."/>
            <person name="Jahodarova E."/>
            <person name="Nykrynova M."/>
            <person name="Rychlik I."/>
        </authorList>
    </citation>
    <scope>NUCLEOTIDE SEQUENCE</scope>
    <source>
        <strain evidence="1">15_COKtk</strain>
    </source>
</reference>
<dbReference type="CDD" id="cd09757">
    <property type="entry name" value="Cas8c_I-C"/>
    <property type="match status" value="1"/>
</dbReference>
<comment type="caution">
    <text evidence="1">The sequence shown here is derived from an EMBL/GenBank/DDBJ whole genome shotgun (WGS) entry which is preliminary data.</text>
</comment>
<organism evidence="1 2">
    <name type="scientific">Collinsella ihumii</name>
    <dbReference type="NCBI Taxonomy" id="1720204"/>
    <lineage>
        <taxon>Bacteria</taxon>
        <taxon>Bacillati</taxon>
        <taxon>Actinomycetota</taxon>
        <taxon>Coriobacteriia</taxon>
        <taxon>Coriobacteriales</taxon>
        <taxon>Coriobacteriaceae</taxon>
        <taxon>Collinsella</taxon>
    </lineage>
</organism>